<keyword evidence="2" id="KW-1185">Reference proteome</keyword>
<gene>
    <name evidence="1" type="ORF">SAMN04487992_103409</name>
</gene>
<dbReference type="RefSeq" id="WP_074537930.1">
    <property type="nucleotide sequence ID" value="NZ_FNBD01000003.1"/>
</dbReference>
<protein>
    <submittedName>
        <fullName evidence="1">Uncharacterized protein</fullName>
    </submittedName>
</protein>
<reference evidence="2" key="1">
    <citation type="submission" date="2016-10" db="EMBL/GenBank/DDBJ databases">
        <authorList>
            <person name="Varghese N."/>
            <person name="Submissions S."/>
        </authorList>
    </citation>
    <scope>NUCLEOTIDE SEQUENCE [LARGE SCALE GENOMIC DNA]</scope>
    <source>
        <strain evidence="2">DSM 24729</strain>
    </source>
</reference>
<evidence type="ECO:0000313" key="1">
    <source>
        <dbReference type="EMBL" id="SDE77862.1"/>
    </source>
</evidence>
<proteinExistence type="predicted"/>
<sequence>MKQKITIVDLLAEKGHILFVKRLIEILQEDYDVRIISSNSYCKKLKANNFIGISDKLFLKTNKYSYVLRQLKIIKMATKNIETNSIILVTSFENISFSIGWNIKSFAFIHNNLDKKGISLFFFKKIKKKIKFCVFEKYISDYLQKQCQQSRIKVIPHTINSKKIDISKNSEENSSYVFAVNVDTTTEEFREFSEYFAKQSIKIFVKSKKKFIDNKFLTIKTYYENYEEMISNSLFVVLDINYNYRVSGVFYECMYLNKKIFFINSNGMFSTVMKNKYSENCLKNYRNVGTNKANNKKFLDLHNDKKLLSIFKNEIKL</sequence>
<evidence type="ECO:0000313" key="2">
    <source>
        <dbReference type="Proteomes" id="UP000182114"/>
    </source>
</evidence>
<dbReference type="Proteomes" id="UP000182114">
    <property type="component" value="Unassembled WGS sequence"/>
</dbReference>
<name>A0A1G7FPM7_9FLAO</name>
<accession>A0A1G7FPM7</accession>
<organism evidence="1 2">
    <name type="scientific">Cellulophaga baltica</name>
    <dbReference type="NCBI Taxonomy" id="76594"/>
    <lineage>
        <taxon>Bacteria</taxon>
        <taxon>Pseudomonadati</taxon>
        <taxon>Bacteroidota</taxon>
        <taxon>Flavobacteriia</taxon>
        <taxon>Flavobacteriales</taxon>
        <taxon>Flavobacteriaceae</taxon>
        <taxon>Cellulophaga</taxon>
    </lineage>
</organism>
<dbReference type="AlphaFoldDB" id="A0A1G7FPM7"/>
<dbReference type="EMBL" id="FNBD01000003">
    <property type="protein sequence ID" value="SDE77862.1"/>
    <property type="molecule type" value="Genomic_DNA"/>
</dbReference>